<dbReference type="OrthoDB" id="3628931at2"/>
<dbReference type="STRING" id="1797.RMCT_2721"/>
<dbReference type="AlphaFoldDB" id="A0A100XFP2"/>
<feature type="compositionally biased region" description="Pro residues" evidence="1">
    <location>
        <begin position="7"/>
        <end position="24"/>
    </location>
</feature>
<sequence length="172" mass="18498">MTEQPGAYPPPPPQPYSSGPPRPPRPPRRRIRGWVVAASALAVLAALALGAAAYLQSGRGGVDVADVEVGHCVAEVPDSSRVTTLAVVDCTEQHRGEVFAVIPIPDGAYPPASVLEEHQRRCRPALDGYATPAPDRPVEVFVLAPSEESWERGHRTVTCIAITDNYRTDTMR</sequence>
<protein>
    <recommendedName>
        <fullName evidence="3">Septum formation-related domain-containing protein</fullName>
    </recommendedName>
</protein>
<reference evidence="5" key="2">
    <citation type="submission" date="2016-02" db="EMBL/GenBank/DDBJ databases">
        <title>Draft genome sequence of five rapidly growing Mycobacterium species.</title>
        <authorList>
            <person name="Katahira K."/>
            <person name="Gotou Y."/>
            <person name="Iida K."/>
            <person name="Ogura Y."/>
            <person name="Hayashi T."/>
        </authorList>
    </citation>
    <scope>NUCLEOTIDE SEQUENCE [LARGE SCALE GENOMIC DNA]</scope>
    <source>
        <strain evidence="5">JCM6362</strain>
    </source>
</reference>
<accession>A0A100XFP2</accession>
<dbReference type="Proteomes" id="UP000069654">
    <property type="component" value="Unassembled WGS sequence"/>
</dbReference>
<feature type="region of interest" description="Disordered" evidence="1">
    <location>
        <begin position="1"/>
        <end position="28"/>
    </location>
</feature>
<keyword evidence="2" id="KW-0472">Membrane</keyword>
<evidence type="ECO:0000313" key="4">
    <source>
        <dbReference type="EMBL" id="GAT15751.1"/>
    </source>
</evidence>
<dbReference type="RefSeq" id="WP_003926644.1">
    <property type="nucleotide sequence ID" value="NZ_BCTB01000018.1"/>
</dbReference>
<evidence type="ECO:0000256" key="1">
    <source>
        <dbReference type="SAM" id="MobiDB-lite"/>
    </source>
</evidence>
<proteinExistence type="predicted"/>
<dbReference type="InterPro" id="IPR026004">
    <property type="entry name" value="Septum_form"/>
</dbReference>
<feature type="domain" description="Septum formation-related" evidence="3">
    <location>
        <begin position="69"/>
        <end position="159"/>
    </location>
</feature>
<evidence type="ECO:0000259" key="3">
    <source>
        <dbReference type="Pfam" id="PF13845"/>
    </source>
</evidence>
<evidence type="ECO:0000256" key="2">
    <source>
        <dbReference type="SAM" id="Phobius"/>
    </source>
</evidence>
<dbReference type="OMA" id="PRTNWWA"/>
<reference evidence="4 5" key="1">
    <citation type="journal article" date="2016" name="Genome Announc.">
        <title>Draft Genome Sequences of Five Rapidly Growing Mycobacterium Species, M. thermoresistibile, M. fortuitum subsp. acetamidolyticum, M. canariasense, M. brisbanense, and M. novocastrense.</title>
        <authorList>
            <person name="Katahira K."/>
            <person name="Ogura Y."/>
            <person name="Gotoh Y."/>
            <person name="Hayashi T."/>
        </authorList>
    </citation>
    <scope>NUCLEOTIDE SEQUENCE [LARGE SCALE GENOMIC DNA]</scope>
    <source>
        <strain evidence="4 5">JCM6362</strain>
    </source>
</reference>
<keyword evidence="2" id="KW-1133">Transmembrane helix</keyword>
<organism evidence="4 5">
    <name type="scientific">Mycolicibacterium thermoresistibile</name>
    <name type="common">Mycobacterium thermoresistibile</name>
    <dbReference type="NCBI Taxonomy" id="1797"/>
    <lineage>
        <taxon>Bacteria</taxon>
        <taxon>Bacillati</taxon>
        <taxon>Actinomycetota</taxon>
        <taxon>Actinomycetes</taxon>
        <taxon>Mycobacteriales</taxon>
        <taxon>Mycobacteriaceae</taxon>
        <taxon>Mycolicibacterium</taxon>
    </lineage>
</organism>
<name>A0A100XFP2_MYCTH</name>
<dbReference type="EMBL" id="BCTB01000018">
    <property type="protein sequence ID" value="GAT15751.1"/>
    <property type="molecule type" value="Genomic_DNA"/>
</dbReference>
<feature type="transmembrane region" description="Helical" evidence="2">
    <location>
        <begin position="34"/>
        <end position="55"/>
    </location>
</feature>
<dbReference type="Pfam" id="PF13845">
    <property type="entry name" value="Septum_form"/>
    <property type="match status" value="1"/>
</dbReference>
<keyword evidence="2" id="KW-0812">Transmembrane</keyword>
<comment type="caution">
    <text evidence="4">The sequence shown here is derived from an EMBL/GenBank/DDBJ whole genome shotgun (WGS) entry which is preliminary data.</text>
</comment>
<gene>
    <name evidence="4" type="ORF">RMCT_2721</name>
</gene>
<evidence type="ECO:0000313" key="5">
    <source>
        <dbReference type="Proteomes" id="UP000069654"/>
    </source>
</evidence>